<comment type="caution">
    <text evidence="11">The sequence shown here is derived from an EMBL/GenBank/DDBJ whole genome shotgun (WGS) entry which is preliminary data.</text>
</comment>
<keyword evidence="4" id="KW-0256">Endoplasmic reticulum</keyword>
<dbReference type="PANTHER" id="PTHR31651">
    <property type="match status" value="1"/>
</dbReference>
<proteinExistence type="inferred from homology"/>
<reference evidence="11" key="1">
    <citation type="submission" date="2023-10" db="EMBL/GenBank/DDBJ databases">
        <title>Chromosome-level genome of the transformable northern wattle, Acacia crassicarpa.</title>
        <authorList>
            <person name="Massaro I."/>
            <person name="Sinha N.R."/>
            <person name="Poethig S."/>
            <person name="Leichty A.R."/>
        </authorList>
    </citation>
    <scope>NUCLEOTIDE SEQUENCE</scope>
    <source>
        <strain evidence="11">Acra3RX</strain>
        <tissue evidence="11">Leaf</tissue>
    </source>
</reference>
<evidence type="ECO:0000256" key="2">
    <source>
        <dbReference type="ARBA" id="ARBA00022448"/>
    </source>
</evidence>
<dbReference type="Pfam" id="PF03547">
    <property type="entry name" value="Mem_trans"/>
    <property type="match status" value="1"/>
</dbReference>
<keyword evidence="3 10" id="KW-0812">Transmembrane</keyword>
<evidence type="ECO:0000256" key="3">
    <source>
        <dbReference type="ARBA" id="ARBA00022692"/>
    </source>
</evidence>
<keyword evidence="5 10" id="KW-1133">Transmembrane helix</keyword>
<evidence type="ECO:0000313" key="11">
    <source>
        <dbReference type="EMBL" id="KAK4266182.1"/>
    </source>
</evidence>
<dbReference type="EMBL" id="JAWXYG010000008">
    <property type="protein sequence ID" value="KAK4266182.1"/>
    <property type="molecule type" value="Genomic_DNA"/>
</dbReference>
<protein>
    <recommendedName>
        <fullName evidence="13">PIN-like protein</fullName>
    </recommendedName>
</protein>
<name>A0AAE1MG16_9FABA</name>
<feature type="transmembrane region" description="Helical" evidence="10">
    <location>
        <begin position="42"/>
        <end position="61"/>
    </location>
</feature>
<dbReference type="PANTHER" id="PTHR31651:SF44">
    <property type="entry name" value="AUXIN EFFLUX CARRIER FAMILY PROTEIN"/>
    <property type="match status" value="1"/>
</dbReference>
<keyword evidence="2" id="KW-0813">Transport</keyword>
<evidence type="ECO:0000256" key="1">
    <source>
        <dbReference type="ARBA" id="ARBA00004477"/>
    </source>
</evidence>
<dbReference type="InterPro" id="IPR004776">
    <property type="entry name" value="Mem_transp_PIN-like"/>
</dbReference>
<evidence type="ECO:0000256" key="10">
    <source>
        <dbReference type="SAM" id="Phobius"/>
    </source>
</evidence>
<keyword evidence="7" id="KW-0927">Auxin signaling pathway</keyword>
<dbReference type="GO" id="GO:0080162">
    <property type="term" value="P:endoplasmic reticulum to cytosol auxin transport"/>
    <property type="evidence" value="ECO:0007669"/>
    <property type="project" value="InterPro"/>
</dbReference>
<keyword evidence="6 10" id="KW-0472">Membrane</keyword>
<organism evidence="11 12">
    <name type="scientific">Acacia crassicarpa</name>
    <name type="common">northern wattle</name>
    <dbReference type="NCBI Taxonomy" id="499986"/>
    <lineage>
        <taxon>Eukaryota</taxon>
        <taxon>Viridiplantae</taxon>
        <taxon>Streptophyta</taxon>
        <taxon>Embryophyta</taxon>
        <taxon>Tracheophyta</taxon>
        <taxon>Spermatophyta</taxon>
        <taxon>Magnoliopsida</taxon>
        <taxon>eudicotyledons</taxon>
        <taxon>Gunneridae</taxon>
        <taxon>Pentapetalae</taxon>
        <taxon>rosids</taxon>
        <taxon>fabids</taxon>
        <taxon>Fabales</taxon>
        <taxon>Fabaceae</taxon>
        <taxon>Caesalpinioideae</taxon>
        <taxon>mimosoid clade</taxon>
        <taxon>Acacieae</taxon>
        <taxon>Acacia</taxon>
    </lineage>
</organism>
<gene>
    <name evidence="11" type="ORF">QN277_027142</name>
</gene>
<sequence>MDFWKIFIVALMLVLKFLLVTALGTFISLDRCDILKDSARKPLNFMVYYVFIPALLSSSLAKTLTSNSLVTLPCVGEL</sequence>
<evidence type="ECO:0000256" key="8">
    <source>
        <dbReference type="ARBA" id="ARBA00025100"/>
    </source>
</evidence>
<evidence type="ECO:0000256" key="4">
    <source>
        <dbReference type="ARBA" id="ARBA00022824"/>
    </source>
</evidence>
<keyword evidence="12" id="KW-1185">Reference proteome</keyword>
<evidence type="ECO:0000256" key="9">
    <source>
        <dbReference type="ARBA" id="ARBA00025752"/>
    </source>
</evidence>
<evidence type="ECO:0000256" key="6">
    <source>
        <dbReference type="ARBA" id="ARBA00023136"/>
    </source>
</evidence>
<comment type="similarity">
    <text evidence="9">Belongs to the auxin efflux carrier (TC 2.A.69.2) family.</text>
</comment>
<evidence type="ECO:0000256" key="5">
    <source>
        <dbReference type="ARBA" id="ARBA00022989"/>
    </source>
</evidence>
<evidence type="ECO:0000313" key="12">
    <source>
        <dbReference type="Proteomes" id="UP001293593"/>
    </source>
</evidence>
<evidence type="ECO:0008006" key="13">
    <source>
        <dbReference type="Google" id="ProtNLM"/>
    </source>
</evidence>
<dbReference type="Proteomes" id="UP001293593">
    <property type="component" value="Unassembled WGS sequence"/>
</dbReference>
<dbReference type="InterPro" id="IPR045033">
    <property type="entry name" value="PILS1/3/4/5/7"/>
</dbReference>
<accession>A0AAE1MG16</accession>
<comment type="subcellular location">
    <subcellularLocation>
        <location evidence="1">Endoplasmic reticulum membrane</location>
        <topology evidence="1">Multi-pass membrane protein</topology>
    </subcellularLocation>
</comment>
<dbReference type="GO" id="GO:0005789">
    <property type="term" value="C:endoplasmic reticulum membrane"/>
    <property type="evidence" value="ECO:0007669"/>
    <property type="project" value="UniProtKB-SubCell"/>
</dbReference>
<dbReference type="GO" id="GO:0009734">
    <property type="term" value="P:auxin-activated signaling pathway"/>
    <property type="evidence" value="ECO:0007669"/>
    <property type="project" value="UniProtKB-KW"/>
</dbReference>
<feature type="transmembrane region" description="Helical" evidence="10">
    <location>
        <begin position="6"/>
        <end position="30"/>
    </location>
</feature>
<evidence type="ECO:0000256" key="7">
    <source>
        <dbReference type="ARBA" id="ARBA00023294"/>
    </source>
</evidence>
<dbReference type="AlphaFoldDB" id="A0AAE1MG16"/>
<comment type="function">
    <text evidence="8">Involved in cellular auxin homeostasis by regulating auxin metabolism. Regulates intracellular auxin accumulation at the endoplasmic reticulum and thus auxin availability for nuclear auxin signaling.</text>
</comment>